<dbReference type="PANTHER" id="PTHR36439:SF1">
    <property type="entry name" value="DUF1697 DOMAIN-CONTAINING PROTEIN"/>
    <property type="match status" value="1"/>
</dbReference>
<dbReference type="Pfam" id="PF08002">
    <property type="entry name" value="DUF1697"/>
    <property type="match status" value="1"/>
</dbReference>
<evidence type="ECO:0000313" key="1">
    <source>
        <dbReference type="EMBL" id="MDQ0428646.1"/>
    </source>
</evidence>
<keyword evidence="2" id="KW-1185">Reference proteome</keyword>
<dbReference type="SUPFAM" id="SSF160379">
    <property type="entry name" value="SP0830-like"/>
    <property type="match status" value="1"/>
</dbReference>
<dbReference type="Gene3D" id="3.30.70.1280">
    <property type="entry name" value="SP0830-like domains"/>
    <property type="match status" value="1"/>
</dbReference>
<evidence type="ECO:0000313" key="2">
    <source>
        <dbReference type="Proteomes" id="UP001241988"/>
    </source>
</evidence>
<organism evidence="1 2">
    <name type="scientific">Planomicrobium stackebrandtii</name>
    <dbReference type="NCBI Taxonomy" id="253160"/>
    <lineage>
        <taxon>Bacteria</taxon>
        <taxon>Bacillati</taxon>
        <taxon>Bacillota</taxon>
        <taxon>Bacilli</taxon>
        <taxon>Bacillales</taxon>
        <taxon>Caryophanaceae</taxon>
        <taxon>Planomicrobium</taxon>
    </lineage>
</organism>
<dbReference type="Gene3D" id="3.30.70.1260">
    <property type="entry name" value="bacterial protein sp0830 like"/>
    <property type="match status" value="1"/>
</dbReference>
<gene>
    <name evidence="1" type="ORF">QOZ98_001472</name>
</gene>
<dbReference type="PIRSF" id="PIRSF008502">
    <property type="entry name" value="UCP008502"/>
    <property type="match status" value="1"/>
</dbReference>
<protein>
    <submittedName>
        <fullName evidence="1">Uncharacterized protein (DUF1697 family)</fullName>
    </submittedName>
</protein>
<accession>A0ABU0GV36</accession>
<proteinExistence type="predicted"/>
<dbReference type="EMBL" id="JAUSWB010000003">
    <property type="protein sequence ID" value="MDQ0428646.1"/>
    <property type="molecule type" value="Genomic_DNA"/>
</dbReference>
<dbReference type="InterPro" id="IPR012545">
    <property type="entry name" value="DUF1697"/>
</dbReference>
<dbReference type="RefSeq" id="WP_308786808.1">
    <property type="nucleotide sequence ID" value="NZ_JAUSWB010000003.1"/>
</dbReference>
<sequence>MIYVALLRGINVGGKNKVGMKELKQAFERVGMTSVVTYINSGNIVFAADIHTKEQLTPILEQAIYSQFELQIKVLLYSSEEFQKINAAIPKNWSNDSQMKSDVLFLWQDVDEATVLERLVIKPQIDRVSYVPGAVLWSVDKDQVTKSGMMKVTGSALYRRITVRNVNTVRKIAALLPQA</sequence>
<reference evidence="1 2" key="1">
    <citation type="submission" date="2023-07" db="EMBL/GenBank/DDBJ databases">
        <title>Genomic Encyclopedia of Type Strains, Phase IV (KMG-IV): sequencing the most valuable type-strain genomes for metagenomic binning, comparative biology and taxonomic classification.</title>
        <authorList>
            <person name="Goeker M."/>
        </authorList>
    </citation>
    <scope>NUCLEOTIDE SEQUENCE [LARGE SCALE GENOMIC DNA]</scope>
    <source>
        <strain evidence="1 2">DSM 16419</strain>
    </source>
</reference>
<comment type="caution">
    <text evidence="1">The sequence shown here is derived from an EMBL/GenBank/DDBJ whole genome shotgun (WGS) entry which is preliminary data.</text>
</comment>
<dbReference type="Proteomes" id="UP001241988">
    <property type="component" value="Unassembled WGS sequence"/>
</dbReference>
<dbReference type="PANTHER" id="PTHR36439">
    <property type="entry name" value="BLL4334 PROTEIN"/>
    <property type="match status" value="1"/>
</dbReference>
<name>A0ABU0GV36_9BACL</name>